<name>A0ABD2XGI5_9HYME</name>
<accession>A0ABD2XGI5</accession>
<sequence>MEEIRRRAERTPNRLSEYMVMEGQAGFESKNDDVILARNERNDEMWMIKNDIEEAVDQFYEVDYIDQAQAAEIMSLIRRREARRSEYLAHFNKYLETLYKTHNASKAISIQKYYQAATKLKSVGYRFPEVRTEADLDRVASVRIGRSGTILATEITIPAVRPGHIELWGMNTYKVKQAMSARSSLQIKTCGEYLLVEGKKTACINEEELKKCKNLGNV</sequence>
<reference evidence="1 2" key="1">
    <citation type="journal article" date="2024" name="bioRxiv">
        <title>A reference genome for Trichogramma kaykai: A tiny desert-dwelling parasitoid wasp with competing sex-ratio distorters.</title>
        <authorList>
            <person name="Culotta J."/>
            <person name="Lindsey A.R."/>
        </authorList>
    </citation>
    <scope>NUCLEOTIDE SEQUENCE [LARGE SCALE GENOMIC DNA]</scope>
    <source>
        <strain evidence="1 2">KSX58</strain>
    </source>
</reference>
<dbReference type="Proteomes" id="UP001627154">
    <property type="component" value="Unassembled WGS sequence"/>
</dbReference>
<comment type="caution">
    <text evidence="1">The sequence shown here is derived from an EMBL/GenBank/DDBJ whole genome shotgun (WGS) entry which is preliminary data.</text>
</comment>
<gene>
    <name evidence="1" type="ORF">TKK_002837</name>
</gene>
<dbReference type="EMBL" id="JBJJXI010000025">
    <property type="protein sequence ID" value="KAL3404341.1"/>
    <property type="molecule type" value="Genomic_DNA"/>
</dbReference>
<dbReference type="AlphaFoldDB" id="A0ABD2XGI5"/>
<organism evidence="1 2">
    <name type="scientific">Trichogramma kaykai</name>
    <dbReference type="NCBI Taxonomy" id="54128"/>
    <lineage>
        <taxon>Eukaryota</taxon>
        <taxon>Metazoa</taxon>
        <taxon>Ecdysozoa</taxon>
        <taxon>Arthropoda</taxon>
        <taxon>Hexapoda</taxon>
        <taxon>Insecta</taxon>
        <taxon>Pterygota</taxon>
        <taxon>Neoptera</taxon>
        <taxon>Endopterygota</taxon>
        <taxon>Hymenoptera</taxon>
        <taxon>Apocrita</taxon>
        <taxon>Proctotrupomorpha</taxon>
        <taxon>Chalcidoidea</taxon>
        <taxon>Trichogrammatidae</taxon>
        <taxon>Trichogramma</taxon>
    </lineage>
</organism>
<proteinExistence type="predicted"/>
<protein>
    <submittedName>
        <fullName evidence="1">Uncharacterized protein</fullName>
    </submittedName>
</protein>
<keyword evidence="2" id="KW-1185">Reference proteome</keyword>
<evidence type="ECO:0000313" key="1">
    <source>
        <dbReference type="EMBL" id="KAL3404341.1"/>
    </source>
</evidence>
<evidence type="ECO:0000313" key="2">
    <source>
        <dbReference type="Proteomes" id="UP001627154"/>
    </source>
</evidence>